<dbReference type="EMBL" id="JAHXZJ010000374">
    <property type="protein sequence ID" value="KAH0560432.1"/>
    <property type="molecule type" value="Genomic_DNA"/>
</dbReference>
<comment type="similarity">
    <text evidence="1">Belongs to the cystatin family.</text>
</comment>
<evidence type="ECO:0000256" key="2">
    <source>
        <dbReference type="ARBA" id="ARBA00022690"/>
    </source>
</evidence>
<dbReference type="GO" id="GO:0031982">
    <property type="term" value="C:vesicle"/>
    <property type="evidence" value="ECO:0007669"/>
    <property type="project" value="TreeGrafter"/>
</dbReference>
<protein>
    <recommendedName>
        <fullName evidence="4">Cystatin domain-containing protein</fullName>
    </recommendedName>
</protein>
<gene>
    <name evidence="5" type="ORF">KQX54_004521</name>
</gene>
<dbReference type="Gene3D" id="3.10.450.10">
    <property type="match status" value="1"/>
</dbReference>
<sequence>MPNSMEVRSLSLVQVLCRSLDPPGELNLSGIHHLMIVIAILHVTIVKGWEDFDVNSTVIKELTQKNLEEYSKNYYEGTQALKISNIDSAEFQFIGVIMYRIHAEIGETDCPKGHDSNKCKLVKSARIIHCNFELLEIPWRSFKSHTINCY</sequence>
<evidence type="ECO:0000259" key="4">
    <source>
        <dbReference type="SMART" id="SM00043"/>
    </source>
</evidence>
<reference evidence="5 6" key="1">
    <citation type="journal article" date="2021" name="J. Hered.">
        <title>A chromosome-level genome assembly of the parasitoid wasp, Cotesia glomerata (Hymenoptera: Braconidae).</title>
        <authorList>
            <person name="Pinto B.J."/>
            <person name="Weis J.J."/>
            <person name="Gamble T."/>
            <person name="Ode P.J."/>
            <person name="Paul R."/>
            <person name="Zaspel J.M."/>
        </authorList>
    </citation>
    <scope>NUCLEOTIDE SEQUENCE [LARGE SCALE GENOMIC DNA]</scope>
    <source>
        <strain evidence="5">CgM1</strain>
    </source>
</reference>
<comment type="caution">
    <text evidence="5">The sequence shown here is derived from an EMBL/GenBank/DDBJ whole genome shotgun (WGS) entry which is preliminary data.</text>
</comment>
<dbReference type="InterPro" id="IPR046350">
    <property type="entry name" value="Cystatin_sf"/>
</dbReference>
<dbReference type="GO" id="GO:0005615">
    <property type="term" value="C:extracellular space"/>
    <property type="evidence" value="ECO:0007669"/>
    <property type="project" value="TreeGrafter"/>
</dbReference>
<keyword evidence="6" id="KW-1185">Reference proteome</keyword>
<dbReference type="AlphaFoldDB" id="A0AAV7IUL9"/>
<dbReference type="PANTHER" id="PTHR46186">
    <property type="entry name" value="CYSTATIN"/>
    <property type="match status" value="1"/>
</dbReference>
<evidence type="ECO:0000256" key="1">
    <source>
        <dbReference type="ARBA" id="ARBA00009403"/>
    </source>
</evidence>
<name>A0AAV7IUL9_COTGL</name>
<keyword evidence="3" id="KW-0789">Thiol protease inhibitor</keyword>
<dbReference type="CDD" id="cd00042">
    <property type="entry name" value="CY"/>
    <property type="match status" value="1"/>
</dbReference>
<evidence type="ECO:0000313" key="6">
    <source>
        <dbReference type="Proteomes" id="UP000826195"/>
    </source>
</evidence>
<keyword evidence="2" id="KW-0646">Protease inhibitor</keyword>
<dbReference type="GO" id="GO:0005737">
    <property type="term" value="C:cytoplasm"/>
    <property type="evidence" value="ECO:0007669"/>
    <property type="project" value="TreeGrafter"/>
</dbReference>
<dbReference type="PANTHER" id="PTHR46186:SF2">
    <property type="entry name" value="CYSTATIN"/>
    <property type="match status" value="1"/>
</dbReference>
<dbReference type="InterPro" id="IPR000010">
    <property type="entry name" value="Cystatin_dom"/>
</dbReference>
<accession>A0AAV7IUL9</accession>
<dbReference type="GO" id="GO:0004869">
    <property type="term" value="F:cysteine-type endopeptidase inhibitor activity"/>
    <property type="evidence" value="ECO:0007669"/>
    <property type="project" value="UniProtKB-KW"/>
</dbReference>
<feature type="domain" description="Cystatin" evidence="4">
    <location>
        <begin position="44"/>
        <end position="150"/>
    </location>
</feature>
<dbReference type="SUPFAM" id="SSF54403">
    <property type="entry name" value="Cystatin/monellin"/>
    <property type="match status" value="1"/>
</dbReference>
<dbReference type="SMART" id="SM00043">
    <property type="entry name" value="CY"/>
    <property type="match status" value="1"/>
</dbReference>
<dbReference type="Pfam" id="PF00031">
    <property type="entry name" value="Cystatin"/>
    <property type="match status" value="1"/>
</dbReference>
<evidence type="ECO:0000313" key="5">
    <source>
        <dbReference type="EMBL" id="KAH0560432.1"/>
    </source>
</evidence>
<evidence type="ECO:0000256" key="3">
    <source>
        <dbReference type="ARBA" id="ARBA00022704"/>
    </source>
</evidence>
<organism evidence="5 6">
    <name type="scientific">Cotesia glomerata</name>
    <name type="common">Lepidopteran parasitic wasp</name>
    <name type="synonym">Apanteles glomeratus</name>
    <dbReference type="NCBI Taxonomy" id="32391"/>
    <lineage>
        <taxon>Eukaryota</taxon>
        <taxon>Metazoa</taxon>
        <taxon>Ecdysozoa</taxon>
        <taxon>Arthropoda</taxon>
        <taxon>Hexapoda</taxon>
        <taxon>Insecta</taxon>
        <taxon>Pterygota</taxon>
        <taxon>Neoptera</taxon>
        <taxon>Endopterygota</taxon>
        <taxon>Hymenoptera</taxon>
        <taxon>Apocrita</taxon>
        <taxon>Ichneumonoidea</taxon>
        <taxon>Braconidae</taxon>
        <taxon>Microgastrinae</taxon>
        <taxon>Cotesia</taxon>
    </lineage>
</organism>
<dbReference type="Proteomes" id="UP000826195">
    <property type="component" value="Unassembled WGS sequence"/>
</dbReference>
<proteinExistence type="inferred from homology"/>